<dbReference type="InterPro" id="IPR032675">
    <property type="entry name" value="LRR_dom_sf"/>
</dbReference>
<keyword evidence="2" id="KW-1185">Reference proteome</keyword>
<organism evidence="1 2">
    <name type="scientific">Marasmius tenuissimus</name>
    <dbReference type="NCBI Taxonomy" id="585030"/>
    <lineage>
        <taxon>Eukaryota</taxon>
        <taxon>Fungi</taxon>
        <taxon>Dikarya</taxon>
        <taxon>Basidiomycota</taxon>
        <taxon>Agaricomycotina</taxon>
        <taxon>Agaricomycetes</taxon>
        <taxon>Agaricomycetidae</taxon>
        <taxon>Agaricales</taxon>
        <taxon>Marasmiineae</taxon>
        <taxon>Marasmiaceae</taxon>
        <taxon>Marasmius</taxon>
    </lineage>
</organism>
<proteinExistence type="predicted"/>
<comment type="caution">
    <text evidence="1">The sequence shown here is derived from an EMBL/GenBank/DDBJ whole genome shotgun (WGS) entry which is preliminary data.</text>
</comment>
<evidence type="ECO:0000313" key="2">
    <source>
        <dbReference type="Proteomes" id="UP001437256"/>
    </source>
</evidence>
<dbReference type="SUPFAM" id="SSF52047">
    <property type="entry name" value="RNI-like"/>
    <property type="match status" value="1"/>
</dbReference>
<sequence length="417" mass="46763">MGLFNLFHDFSKSSVEHHVSFDLTVPPTSRPTPVRVIPPSPHSTTRMPVEIVMNIMELACDENEIEERRAFLKSCALVCRDWSMPAQKMLFRHVAFSTRTACMAFSDAVNPATERGRTLAAAVHRLRVSLDHNQPFGLSQRMFARAITLCPNLYELNLAVYGCGVPGEDIVGSPDVLRMRRPAPSFETETLELLKSGPRISALTFRNWSENSQSITQLLSVWPSLKSLVISGTAPELPSPTSDPFPCALSELRVNCQSSPSIDFFKWLLHNSAESLRKIEFEKEMSQTVVQYLLDTHRDTLESVRLPLCTRETSRSLAQCPNLRDVSVEDISPYPAIFKKLSETIETFAFGLGRDTQVQAILEAIKGKKALHTVTVQLWNGGELHRHLASLKTTCALRGINLDLTQDIRMFRSVLRA</sequence>
<dbReference type="Gene3D" id="3.80.10.10">
    <property type="entry name" value="Ribonuclease Inhibitor"/>
    <property type="match status" value="1"/>
</dbReference>
<evidence type="ECO:0008006" key="3">
    <source>
        <dbReference type="Google" id="ProtNLM"/>
    </source>
</evidence>
<name>A0ABR3A528_9AGAR</name>
<accession>A0ABR3A528</accession>
<protein>
    <recommendedName>
        <fullName evidence="3">F-box domain-containing protein</fullName>
    </recommendedName>
</protein>
<dbReference type="EMBL" id="JBBXMP010000018">
    <property type="protein sequence ID" value="KAL0068446.1"/>
    <property type="molecule type" value="Genomic_DNA"/>
</dbReference>
<evidence type="ECO:0000313" key="1">
    <source>
        <dbReference type="EMBL" id="KAL0068446.1"/>
    </source>
</evidence>
<gene>
    <name evidence="1" type="ORF">AAF712_004524</name>
</gene>
<dbReference type="Proteomes" id="UP001437256">
    <property type="component" value="Unassembled WGS sequence"/>
</dbReference>
<reference evidence="1 2" key="1">
    <citation type="submission" date="2024-05" db="EMBL/GenBank/DDBJ databases">
        <title>A draft genome resource for the thread blight pathogen Marasmius tenuissimus strain MS-2.</title>
        <authorList>
            <person name="Yulfo-Soto G.E."/>
            <person name="Baruah I.K."/>
            <person name="Amoako-Attah I."/>
            <person name="Bukari Y."/>
            <person name="Meinhardt L.W."/>
            <person name="Bailey B.A."/>
            <person name="Cohen S.P."/>
        </authorList>
    </citation>
    <scope>NUCLEOTIDE SEQUENCE [LARGE SCALE GENOMIC DNA]</scope>
    <source>
        <strain evidence="1 2">MS-2</strain>
    </source>
</reference>